<feature type="transmembrane region" description="Helical" evidence="2">
    <location>
        <begin position="324"/>
        <end position="354"/>
    </location>
</feature>
<evidence type="ECO:0000313" key="4">
    <source>
        <dbReference type="Proteomes" id="UP000284465"/>
    </source>
</evidence>
<feature type="transmembrane region" description="Helical" evidence="2">
    <location>
        <begin position="579"/>
        <end position="601"/>
    </location>
</feature>
<evidence type="ECO:0000313" key="3">
    <source>
        <dbReference type="EMBL" id="RHA68283.1"/>
    </source>
</evidence>
<keyword evidence="2" id="KW-0472">Membrane</keyword>
<keyword evidence="2" id="KW-1133">Transmembrane helix</keyword>
<accession>A0A3R6ELG5</accession>
<dbReference type="RefSeq" id="WP_118590747.1">
    <property type="nucleotide sequence ID" value="NZ_JBLYGU010000010.1"/>
</dbReference>
<feature type="transmembrane region" description="Helical" evidence="2">
    <location>
        <begin position="544"/>
        <end position="567"/>
    </location>
</feature>
<feature type="transmembrane region" description="Helical" evidence="2">
    <location>
        <begin position="366"/>
        <end position="390"/>
    </location>
</feature>
<feature type="transmembrane region" description="Helical" evidence="2">
    <location>
        <begin position="247"/>
        <end position="263"/>
    </location>
</feature>
<dbReference type="EMBL" id="QSFP01000005">
    <property type="protein sequence ID" value="RHA68283.1"/>
    <property type="molecule type" value="Genomic_DNA"/>
</dbReference>
<organism evidence="3 4">
    <name type="scientific">Roseburia intestinalis</name>
    <dbReference type="NCBI Taxonomy" id="166486"/>
    <lineage>
        <taxon>Bacteria</taxon>
        <taxon>Bacillati</taxon>
        <taxon>Bacillota</taxon>
        <taxon>Clostridia</taxon>
        <taxon>Lachnospirales</taxon>
        <taxon>Lachnospiraceae</taxon>
        <taxon>Roseburia</taxon>
    </lineage>
</organism>
<feature type="transmembrane region" description="Helical" evidence="2">
    <location>
        <begin position="219"/>
        <end position="240"/>
    </location>
</feature>
<feature type="transmembrane region" description="Helical" evidence="2">
    <location>
        <begin position="45"/>
        <end position="66"/>
    </location>
</feature>
<feature type="transmembrane region" description="Helical" evidence="2">
    <location>
        <begin position="516"/>
        <end position="538"/>
    </location>
</feature>
<evidence type="ECO:0000256" key="1">
    <source>
        <dbReference type="SAM" id="MobiDB-lite"/>
    </source>
</evidence>
<feature type="transmembrane region" description="Helical" evidence="2">
    <location>
        <begin position="607"/>
        <end position="625"/>
    </location>
</feature>
<keyword evidence="2" id="KW-0812">Transmembrane</keyword>
<feature type="compositionally biased region" description="Polar residues" evidence="1">
    <location>
        <begin position="431"/>
        <end position="454"/>
    </location>
</feature>
<protein>
    <submittedName>
        <fullName evidence="3">Amino acid ABC transporter permease</fullName>
    </submittedName>
</protein>
<evidence type="ECO:0000256" key="2">
    <source>
        <dbReference type="SAM" id="Phobius"/>
    </source>
</evidence>
<gene>
    <name evidence="3" type="ORF">DW927_06070</name>
</gene>
<feature type="transmembrane region" description="Helical" evidence="2">
    <location>
        <begin position="12"/>
        <end position="33"/>
    </location>
</feature>
<feature type="transmembrane region" description="Helical" evidence="2">
    <location>
        <begin position="140"/>
        <end position="162"/>
    </location>
</feature>
<feature type="region of interest" description="Disordered" evidence="1">
    <location>
        <begin position="410"/>
        <end position="454"/>
    </location>
</feature>
<sequence>MAVSMKVLTVLQFISIFTIYTGLFIAVPALLLHRRLKDEIFSVRFFFYIVLGHFYLINLVLFLQLLHISGRFTLILGSALPVVISLVHTKRVSPKKIGHIIGNRTSHVIRETLGIKLLLLEIVQWIGRKIKKLCGRMCGLIIRHFADGVLFVVFTATVLVMYGTNMINTYGYCASDIPVHNYWINAMGQNDVFVAGIYPFGFHCVIYYIHTVTGIETYVLLRLFYVVQVLYIHYALLAFLKACCRTSYCAWGAVFVYVLAAFFNRNTYSRYYSSLPQEFGMIFILPGIYFMYAFLKQRKIEVNQCKKERNAAGLKTWKCKSTRYLMGFIAGFGLTLIVHFYDTMVAGLFCIGIAGGYLLRIFKKEYFFRVLATGLLSIFLAVLPMGIAFLQGTPLQGSLGWGLNVINGSNNTGAEEEDEADIPGSEKEEINTNTQSVTDQSMTESTDTAGSITDQTMSENGVENAQMTEGTQVKTTRFGMLVEKIRFRITDITQNGLDYLWTGVHNVVMLQASVPWMLFIFGCEGFCLIGGLLFTLIGKHDYGSMLMSAGFGLLLLMMFLSAWRFGLPHIMDASRCSIYVAYMIPVAIGLGMDGMVTLVFGFFKRNIWMNLVSLMTSAALVATLVNGNQIRTPSILTALQSNAAITCLENIKRENEKYKYTICSANDELRMMEDYARHEETITFLRSMEGDAVNGNLTLPTDRVYFFIEKIPLDYTVAYEGSGQLISEEGAKKPLPTAGDISVYEGENRWIVMSRMYYWAQAFMELYGKEMQVYYETDDFICYVVEQNTYSLYDFSIDYGYN</sequence>
<name>A0A3R6ELG5_9FIRM</name>
<comment type="caution">
    <text evidence="3">The sequence shown here is derived from an EMBL/GenBank/DDBJ whole genome shotgun (WGS) entry which is preliminary data.</text>
</comment>
<dbReference type="AlphaFoldDB" id="A0A3R6ELG5"/>
<dbReference type="Proteomes" id="UP000284465">
    <property type="component" value="Unassembled WGS sequence"/>
</dbReference>
<proteinExistence type="predicted"/>
<feature type="transmembrane region" description="Helical" evidence="2">
    <location>
        <begin position="275"/>
        <end position="295"/>
    </location>
</feature>
<reference evidence="3 4" key="1">
    <citation type="submission" date="2018-08" db="EMBL/GenBank/DDBJ databases">
        <title>A genome reference for cultivated species of the human gut microbiota.</title>
        <authorList>
            <person name="Zou Y."/>
            <person name="Xue W."/>
            <person name="Luo G."/>
        </authorList>
    </citation>
    <scope>NUCLEOTIDE SEQUENCE [LARGE SCALE GENOMIC DNA]</scope>
    <source>
        <strain evidence="3 4">AM43-11</strain>
    </source>
</reference>